<organism evidence="9 10">
    <name type="scientific">Microbotryum silenes-dioicae</name>
    <dbReference type="NCBI Taxonomy" id="796604"/>
    <lineage>
        <taxon>Eukaryota</taxon>
        <taxon>Fungi</taxon>
        <taxon>Dikarya</taxon>
        <taxon>Basidiomycota</taxon>
        <taxon>Pucciniomycotina</taxon>
        <taxon>Microbotryomycetes</taxon>
        <taxon>Microbotryales</taxon>
        <taxon>Microbotryaceae</taxon>
        <taxon>Microbotryum</taxon>
    </lineage>
</organism>
<dbReference type="PANTHER" id="PTHR43341">
    <property type="entry name" value="AMINO ACID PERMEASE"/>
    <property type="match status" value="1"/>
</dbReference>
<feature type="transmembrane region" description="Helical" evidence="7">
    <location>
        <begin position="528"/>
        <end position="546"/>
    </location>
</feature>
<feature type="transmembrane region" description="Helical" evidence="7">
    <location>
        <begin position="458"/>
        <end position="477"/>
    </location>
</feature>
<comment type="subcellular location">
    <subcellularLocation>
        <location evidence="1">Membrane</location>
        <topology evidence="1">Multi-pass membrane protein</topology>
    </subcellularLocation>
</comment>
<evidence type="ECO:0000256" key="5">
    <source>
        <dbReference type="ARBA" id="ARBA00022989"/>
    </source>
</evidence>
<feature type="transmembrane region" description="Helical" evidence="7">
    <location>
        <begin position="234"/>
        <end position="252"/>
    </location>
</feature>
<protein>
    <submittedName>
        <fullName evidence="9">BQ5605_C014g07549 protein</fullName>
    </submittedName>
</protein>
<reference evidence="9 10" key="1">
    <citation type="submission" date="2016-11" db="EMBL/GenBank/DDBJ databases">
        <authorList>
            <person name="Jaros S."/>
            <person name="Januszkiewicz K."/>
            <person name="Wedrychowicz H."/>
        </authorList>
    </citation>
    <scope>NUCLEOTIDE SEQUENCE [LARGE SCALE GENOMIC DNA]</scope>
</reference>
<feature type="transmembrane region" description="Helical" evidence="7">
    <location>
        <begin position="259"/>
        <end position="281"/>
    </location>
</feature>
<dbReference type="GO" id="GO:0015171">
    <property type="term" value="F:amino acid transmembrane transporter activity"/>
    <property type="evidence" value="ECO:0007669"/>
    <property type="project" value="TreeGrafter"/>
</dbReference>
<evidence type="ECO:0000256" key="7">
    <source>
        <dbReference type="SAM" id="Phobius"/>
    </source>
</evidence>
<sequence>MQGSIPEKRLSGEYVDDKHGDATFITAAGGRRSATSSELESGAKQIQYDEDGVERVAPENDLHRGLKARQLSSANFHDCPRLARESPPPERPVGGRRSCRPLFLVGGAIGTGLVIGSGTGLSRGGPVGLLLAYVVMGTVCFGVLASLGEMATLIPHKKGFSGYASRFVDPAMGFATGWNYLFKYLVVTPNNITVRFVVFLKSVHQRPAADRLEELPHTQAASIVIQYWTRAVPVGAWITIFNVIIIVINLLGIKVFGEIEFWLSFFKIIVLTGLILLGWIIDLGGVPGQGRIGFRYWRDQPFAHYIYNTDTGVFLGVWSCMTTALFAYMGCELIGVTFGEAKNPRKTIPKTIRRTFWRLLIFYVGSIFVVGLIVSANDPDLLTANKRRTSAAASPFVVAIQRAGIKVLPDIINASILMFVMSAANSDLYIGSRTLYALAAESKAPKIFMRTNRYGTPYVALAFCSAFCCLAYMNVAAEGAQVFTYFTALVTIFGALTWLSILVSHVRFMKGLKVQGISRDTLPWQAPLQPYLAYFCIVVTSIVTLFKGFDAFMPNFKFRTFITAYLGLPIYAILYTGWKIYHRTSIIPLAELDFISGRREFDEDEAAEEEAAANKHTPLWKKIWEGA</sequence>
<dbReference type="PROSITE" id="PS00218">
    <property type="entry name" value="AMINO_ACID_PERMEASE_1"/>
    <property type="match status" value="1"/>
</dbReference>
<feature type="transmembrane region" description="Helical" evidence="7">
    <location>
        <begin position="416"/>
        <end position="438"/>
    </location>
</feature>
<dbReference type="Pfam" id="PF00324">
    <property type="entry name" value="AA_permease"/>
    <property type="match status" value="2"/>
</dbReference>
<dbReference type="InterPro" id="IPR050524">
    <property type="entry name" value="APC_YAT"/>
</dbReference>
<proteinExistence type="predicted"/>
<evidence type="ECO:0000313" key="9">
    <source>
        <dbReference type="EMBL" id="SGY19058.1"/>
    </source>
</evidence>
<evidence type="ECO:0000256" key="2">
    <source>
        <dbReference type="ARBA" id="ARBA00022448"/>
    </source>
</evidence>
<dbReference type="InterPro" id="IPR004841">
    <property type="entry name" value="AA-permease/SLC12A_dom"/>
</dbReference>
<feature type="transmembrane region" description="Helical" evidence="7">
    <location>
        <begin position="483"/>
        <end position="508"/>
    </location>
</feature>
<dbReference type="PANTHER" id="PTHR43341:SF9">
    <property type="entry name" value="DICARBOXYLIC AMINO ACID PERMEASE"/>
    <property type="match status" value="1"/>
</dbReference>
<keyword evidence="10" id="KW-1185">Reference proteome</keyword>
<feature type="transmembrane region" description="Helical" evidence="7">
    <location>
        <begin position="313"/>
        <end position="335"/>
    </location>
</feature>
<feature type="transmembrane region" description="Helical" evidence="7">
    <location>
        <begin position="127"/>
        <end position="147"/>
    </location>
</feature>
<evidence type="ECO:0000256" key="4">
    <source>
        <dbReference type="ARBA" id="ARBA00022970"/>
    </source>
</evidence>
<dbReference type="AlphaFoldDB" id="A0A2X0MNL9"/>
<evidence type="ECO:0000256" key="1">
    <source>
        <dbReference type="ARBA" id="ARBA00004141"/>
    </source>
</evidence>
<accession>A0A2X0MNL9</accession>
<dbReference type="FunFam" id="1.20.1740.10:FF:000006">
    <property type="entry name" value="General amino acid permease"/>
    <property type="match status" value="1"/>
</dbReference>
<evidence type="ECO:0000256" key="3">
    <source>
        <dbReference type="ARBA" id="ARBA00022692"/>
    </source>
</evidence>
<feature type="transmembrane region" description="Helical" evidence="7">
    <location>
        <begin position="356"/>
        <end position="376"/>
    </location>
</feature>
<evidence type="ECO:0000256" key="6">
    <source>
        <dbReference type="ARBA" id="ARBA00023136"/>
    </source>
</evidence>
<dbReference type="InterPro" id="IPR004840">
    <property type="entry name" value="Amino_acid_permease_CS"/>
</dbReference>
<name>A0A2X0MNL9_9BASI</name>
<dbReference type="GO" id="GO:0016020">
    <property type="term" value="C:membrane"/>
    <property type="evidence" value="ECO:0007669"/>
    <property type="project" value="UniProtKB-SubCell"/>
</dbReference>
<keyword evidence="2" id="KW-0813">Transport</keyword>
<evidence type="ECO:0000259" key="8">
    <source>
        <dbReference type="Pfam" id="PF00324"/>
    </source>
</evidence>
<keyword evidence="6 7" id="KW-0472">Membrane</keyword>
<dbReference type="Proteomes" id="UP000249464">
    <property type="component" value="Unassembled WGS sequence"/>
</dbReference>
<dbReference type="EMBL" id="FQNC01000016">
    <property type="protein sequence ID" value="SGY19058.1"/>
    <property type="molecule type" value="Genomic_DNA"/>
</dbReference>
<evidence type="ECO:0000313" key="10">
    <source>
        <dbReference type="Proteomes" id="UP000249464"/>
    </source>
</evidence>
<keyword evidence="3 7" id="KW-0812">Transmembrane</keyword>
<feature type="domain" description="Amino acid permease/ SLC12A" evidence="8">
    <location>
        <begin position="103"/>
        <end position="194"/>
    </location>
</feature>
<gene>
    <name evidence="9" type="primary">BQ5605_C014g07549</name>
    <name evidence="9" type="ORF">BQ5605_C014G07549</name>
</gene>
<dbReference type="Gene3D" id="1.20.1740.10">
    <property type="entry name" value="Amino acid/polyamine transporter I"/>
    <property type="match status" value="1"/>
</dbReference>
<keyword evidence="5 7" id="KW-1133">Transmembrane helix</keyword>
<dbReference type="STRING" id="796604.A0A2X0MNL9"/>
<feature type="transmembrane region" description="Helical" evidence="7">
    <location>
        <begin position="558"/>
        <end position="578"/>
    </location>
</feature>
<keyword evidence="4" id="KW-0029">Amino-acid transport</keyword>
<feature type="transmembrane region" description="Helical" evidence="7">
    <location>
        <begin position="101"/>
        <end position="121"/>
    </location>
</feature>
<feature type="domain" description="Amino acid permease/ SLC12A" evidence="8">
    <location>
        <begin position="220"/>
        <end position="585"/>
    </location>
</feature>